<dbReference type="VEuPathDB" id="TriTrypDB:TcCLB.508761.30"/>
<feature type="signal peptide" evidence="2">
    <location>
        <begin position="1"/>
        <end position="27"/>
    </location>
</feature>
<dbReference type="AlphaFoldDB" id="A0A2V2V9C0"/>
<feature type="region of interest" description="Disordered" evidence="1">
    <location>
        <begin position="86"/>
        <end position="119"/>
    </location>
</feature>
<dbReference type="EMBL" id="PRFA01000033">
    <property type="protein sequence ID" value="PWU93095.1"/>
    <property type="molecule type" value="Genomic_DNA"/>
</dbReference>
<dbReference type="VEuPathDB" id="TriTrypDB:C3747_27g375"/>
<reference evidence="3 4" key="1">
    <citation type="journal article" date="2018" name="Microb. Genom.">
        <title>Expanding an expanded genome: long-read sequencing of Trypanosoma cruzi.</title>
        <authorList>
            <person name="Berna L."/>
            <person name="Rodriguez M."/>
            <person name="Chiribao M.L."/>
            <person name="Parodi-Talice A."/>
            <person name="Pita S."/>
            <person name="Rijo G."/>
            <person name="Alvarez-Valin F."/>
            <person name="Robello C."/>
        </authorList>
    </citation>
    <scope>NUCLEOTIDE SEQUENCE [LARGE SCALE GENOMIC DNA]</scope>
    <source>
        <strain evidence="3 4">Dm28c</strain>
    </source>
</reference>
<dbReference type="VEuPathDB" id="TriTrypDB:Tc_MARK_7356"/>
<dbReference type="VEuPathDB" id="TriTrypDB:TcCLB.508261.15"/>
<dbReference type="VEuPathDB" id="TriTrypDB:TCDM_10357"/>
<gene>
    <name evidence="3" type="ORF">C4B63_33g309</name>
</gene>
<dbReference type="VEuPathDB" id="TriTrypDB:TcG_06089"/>
<feature type="compositionally biased region" description="Polar residues" evidence="1">
    <location>
        <begin position="394"/>
        <end position="403"/>
    </location>
</feature>
<organism evidence="3 4">
    <name type="scientific">Trypanosoma cruzi</name>
    <dbReference type="NCBI Taxonomy" id="5693"/>
    <lineage>
        <taxon>Eukaryota</taxon>
        <taxon>Discoba</taxon>
        <taxon>Euglenozoa</taxon>
        <taxon>Kinetoplastea</taxon>
        <taxon>Metakinetoplastina</taxon>
        <taxon>Trypanosomatida</taxon>
        <taxon>Trypanosomatidae</taxon>
        <taxon>Trypanosoma</taxon>
        <taxon>Schizotrypanum</taxon>
    </lineage>
</organism>
<feature type="compositionally biased region" description="Low complexity" evidence="1">
    <location>
        <begin position="98"/>
        <end position="116"/>
    </location>
</feature>
<proteinExistence type="predicted"/>
<evidence type="ECO:0000313" key="4">
    <source>
        <dbReference type="Proteomes" id="UP000246121"/>
    </source>
</evidence>
<dbReference type="VEuPathDB" id="TriTrypDB:TcYC6_0159550"/>
<feature type="compositionally biased region" description="Polar residues" evidence="1">
    <location>
        <begin position="363"/>
        <end position="374"/>
    </location>
</feature>
<feature type="compositionally biased region" description="Polar residues" evidence="1">
    <location>
        <begin position="234"/>
        <end position="243"/>
    </location>
</feature>
<feature type="compositionally biased region" description="Basic and acidic residues" evidence="1">
    <location>
        <begin position="280"/>
        <end position="290"/>
    </location>
</feature>
<accession>A0A2V2V9C0</accession>
<feature type="region of interest" description="Disordered" evidence="1">
    <location>
        <begin position="137"/>
        <end position="403"/>
    </location>
</feature>
<evidence type="ECO:0000256" key="1">
    <source>
        <dbReference type="SAM" id="MobiDB-lite"/>
    </source>
</evidence>
<comment type="caution">
    <text evidence="3">The sequence shown here is derived from an EMBL/GenBank/DDBJ whole genome shotgun (WGS) entry which is preliminary data.</text>
</comment>
<keyword evidence="2" id="KW-0732">Signal</keyword>
<feature type="chain" id="PRO_5015954803" evidence="2">
    <location>
        <begin position="28"/>
        <end position="426"/>
    </location>
</feature>
<feature type="compositionally biased region" description="Basic and acidic residues" evidence="1">
    <location>
        <begin position="86"/>
        <end position="97"/>
    </location>
</feature>
<protein>
    <submittedName>
        <fullName evidence="3">Mucin-associated surface protein (MASP)</fullName>
    </submittedName>
</protein>
<feature type="compositionally biased region" description="Low complexity" evidence="1">
    <location>
        <begin position="244"/>
        <end position="262"/>
    </location>
</feature>
<dbReference type="VEuPathDB" id="TriTrypDB:TcBrA4_0172230"/>
<feature type="compositionally biased region" description="Basic and acidic residues" evidence="1">
    <location>
        <begin position="150"/>
        <end position="166"/>
    </location>
</feature>
<dbReference type="VEuPathDB" id="TriTrypDB:ECC02_009881"/>
<name>A0A2V2V9C0_TRYCR</name>
<dbReference type="VEuPathDB" id="TriTrypDB:TcCLB.507959.280"/>
<dbReference type="Proteomes" id="UP000246121">
    <property type="component" value="Unassembled WGS sequence"/>
</dbReference>
<dbReference type="VEuPathDB" id="TriTrypDB:TCSYLVIO_000014"/>
<feature type="compositionally biased region" description="Polar residues" evidence="1">
    <location>
        <begin position="291"/>
        <end position="308"/>
    </location>
</feature>
<dbReference type="VEuPathDB" id="TriTrypDB:C4B63_33g309"/>
<dbReference type="VEuPathDB" id="TriTrypDB:TcCL_Unassigned01615"/>
<dbReference type="VEuPathDB" id="TriTrypDB:BCY84_04324"/>
<feature type="compositionally biased region" description="Low complexity" evidence="1">
    <location>
        <begin position="309"/>
        <end position="324"/>
    </location>
</feature>
<evidence type="ECO:0000256" key="2">
    <source>
        <dbReference type="SAM" id="SignalP"/>
    </source>
</evidence>
<sequence length="426" mass="43688">MAMMMTGRVLLVCALCVLWCGVGGGFGEEDTQDEFCNNTYLGVLTLLANKTDNELAEKYCENAGDKTTCVNTLKKNIAVALENEKKVKDNAPDREPSVAHGAGSSVVSPTTISSTVGADNAGVSSPLSLKVEGGVGAQIHSPAGGASHQPHSDDGRSEAERSHRLEAGGSNQHDVVVQGKTIHSKGEETPQTGVKSTEARKGTDGAPAPSQDPPNTDESHEDNSRRVAAPDTTPALNTSPGSNQEQTSQSSPPSGSETTGSSDNEDPEKNSKNAQISDAQLKDEEQHRESTAGNEEGTTVESAAVQSNTTTPADSDGSTAAAAAVQPEDGMESNPAKNDLSPPSTEDAAQLSTAPDAEDASNSEENTNSQSAGNLNVIIATVTQRNDTTKPTDSDSDGSTAVSHTTSPLLLLLLVACAAAAAVVAA</sequence>
<evidence type="ECO:0000313" key="3">
    <source>
        <dbReference type="EMBL" id="PWU93095.1"/>
    </source>
</evidence>